<protein>
    <recommendedName>
        <fullName evidence="2">Ubiquitin 3 binding protein But2 C-terminal domain-containing protein</fullName>
    </recommendedName>
</protein>
<name>A0A6G1H246_9PEZI</name>
<evidence type="ECO:0000313" key="3">
    <source>
        <dbReference type="EMBL" id="KAF1987079.1"/>
    </source>
</evidence>
<evidence type="ECO:0000313" key="4">
    <source>
        <dbReference type="Proteomes" id="UP000800041"/>
    </source>
</evidence>
<dbReference type="Proteomes" id="UP000800041">
    <property type="component" value="Unassembled WGS sequence"/>
</dbReference>
<gene>
    <name evidence="3" type="ORF">K402DRAFT_420709</name>
</gene>
<proteinExistence type="predicted"/>
<organism evidence="3 4">
    <name type="scientific">Aulographum hederae CBS 113979</name>
    <dbReference type="NCBI Taxonomy" id="1176131"/>
    <lineage>
        <taxon>Eukaryota</taxon>
        <taxon>Fungi</taxon>
        <taxon>Dikarya</taxon>
        <taxon>Ascomycota</taxon>
        <taxon>Pezizomycotina</taxon>
        <taxon>Dothideomycetes</taxon>
        <taxon>Pleosporomycetidae</taxon>
        <taxon>Aulographales</taxon>
        <taxon>Aulographaceae</taxon>
    </lineage>
</organism>
<sequence length="209" mass="22632">MTPLLATIAALASFFSLVSSGPVASPGIAPTHVNKVPRHGCPGYLYEPFIFPTGIYPVSQCEPDKCFGPSYSPMVSPGDMCTIFNLEIPEKYAHSICTLKFFFPEQWQLDTSSFSFEGMGNFDFHGYTGYNAQPGVTWNSRPPNGPPEYDPPPANVVPGGVYTLHSGSCLVKKGMGALKVGGVLCSSDTNVTWFQDYNPCPIGIFIQIE</sequence>
<keyword evidence="1" id="KW-0732">Signal</keyword>
<feature type="chain" id="PRO_5026204095" description="Ubiquitin 3 binding protein But2 C-terminal domain-containing protein" evidence="1">
    <location>
        <begin position="21"/>
        <end position="209"/>
    </location>
</feature>
<reference evidence="3" key="1">
    <citation type="journal article" date="2020" name="Stud. Mycol.">
        <title>101 Dothideomycetes genomes: a test case for predicting lifestyles and emergence of pathogens.</title>
        <authorList>
            <person name="Haridas S."/>
            <person name="Albert R."/>
            <person name="Binder M."/>
            <person name="Bloem J."/>
            <person name="Labutti K."/>
            <person name="Salamov A."/>
            <person name="Andreopoulos B."/>
            <person name="Baker S."/>
            <person name="Barry K."/>
            <person name="Bills G."/>
            <person name="Bluhm B."/>
            <person name="Cannon C."/>
            <person name="Castanera R."/>
            <person name="Culley D."/>
            <person name="Daum C."/>
            <person name="Ezra D."/>
            <person name="Gonzalez J."/>
            <person name="Henrissat B."/>
            <person name="Kuo A."/>
            <person name="Liang C."/>
            <person name="Lipzen A."/>
            <person name="Lutzoni F."/>
            <person name="Magnuson J."/>
            <person name="Mondo S."/>
            <person name="Nolan M."/>
            <person name="Ohm R."/>
            <person name="Pangilinan J."/>
            <person name="Park H.-J."/>
            <person name="Ramirez L."/>
            <person name="Alfaro M."/>
            <person name="Sun H."/>
            <person name="Tritt A."/>
            <person name="Yoshinaga Y."/>
            <person name="Zwiers L.-H."/>
            <person name="Turgeon B."/>
            <person name="Goodwin S."/>
            <person name="Spatafora J."/>
            <person name="Crous P."/>
            <person name="Grigoriev I."/>
        </authorList>
    </citation>
    <scope>NUCLEOTIDE SEQUENCE</scope>
    <source>
        <strain evidence="3">CBS 113979</strain>
    </source>
</reference>
<dbReference type="EMBL" id="ML977154">
    <property type="protein sequence ID" value="KAF1987079.1"/>
    <property type="molecule type" value="Genomic_DNA"/>
</dbReference>
<dbReference type="OrthoDB" id="4657524at2759"/>
<dbReference type="PANTHER" id="PTHR39613:SF1">
    <property type="entry name" value="ANCHORED CELL WALL PROTEIN, PUTATIVE (AFU_ORTHOLOGUE AFUA_4G08960)-RELATED"/>
    <property type="match status" value="1"/>
</dbReference>
<dbReference type="PANTHER" id="PTHR39613">
    <property type="entry name" value="ANCHORED CELL WALL PROTEIN, PUTATIVE (AFU_ORTHOLOGUE AFUA_4G08960)-RELATED"/>
    <property type="match status" value="1"/>
</dbReference>
<dbReference type="Pfam" id="PF09792">
    <property type="entry name" value="But2"/>
    <property type="match status" value="1"/>
</dbReference>
<evidence type="ECO:0000259" key="2">
    <source>
        <dbReference type="Pfam" id="PF09792"/>
    </source>
</evidence>
<dbReference type="InterPro" id="IPR018620">
    <property type="entry name" value="Ubiquitin3-bd_protein_But2_C"/>
</dbReference>
<evidence type="ECO:0000256" key="1">
    <source>
        <dbReference type="SAM" id="SignalP"/>
    </source>
</evidence>
<keyword evidence="4" id="KW-1185">Reference proteome</keyword>
<dbReference type="AlphaFoldDB" id="A0A6G1H246"/>
<accession>A0A6G1H246</accession>
<feature type="domain" description="Ubiquitin 3 binding protein But2 C-terminal" evidence="2">
    <location>
        <begin position="51"/>
        <end position="199"/>
    </location>
</feature>
<feature type="signal peptide" evidence="1">
    <location>
        <begin position="1"/>
        <end position="20"/>
    </location>
</feature>